<accession>A0A2U3PVR3</accession>
<dbReference type="Proteomes" id="UP000246085">
    <property type="component" value="Chromosome BRAD3257"/>
</dbReference>
<dbReference type="KEGG" id="bvz:BRAD3257_2125"/>
<name>A0A2U3PVR3_9BRAD</name>
<proteinExistence type="predicted"/>
<evidence type="ECO:0000313" key="2">
    <source>
        <dbReference type="Proteomes" id="UP000246085"/>
    </source>
</evidence>
<protein>
    <submittedName>
        <fullName evidence="1">Uncharacterized protein</fullName>
    </submittedName>
</protein>
<reference evidence="1 2" key="1">
    <citation type="submission" date="2018-03" db="EMBL/GenBank/DDBJ databases">
        <authorList>
            <person name="Gully D."/>
        </authorList>
    </citation>
    <scope>NUCLEOTIDE SEQUENCE [LARGE SCALE GENOMIC DNA]</scope>
    <source>
        <strain evidence="1">ORS3257</strain>
    </source>
</reference>
<sequence length="102" mass="11119">MIRSSFIPSLLGYPRRGQFLVTPRGQFSMARDTKGCRVNSCNRCAFLAAPHSIRGPGHSHLVASHSRGACFEGARPRVGCTKWPPAIICKEPRGLGGLCRIQ</sequence>
<organism evidence="1 2">
    <name type="scientific">Bradyrhizobium vignae</name>
    <dbReference type="NCBI Taxonomy" id="1549949"/>
    <lineage>
        <taxon>Bacteria</taxon>
        <taxon>Pseudomonadati</taxon>
        <taxon>Pseudomonadota</taxon>
        <taxon>Alphaproteobacteria</taxon>
        <taxon>Hyphomicrobiales</taxon>
        <taxon>Nitrobacteraceae</taxon>
        <taxon>Bradyrhizobium</taxon>
    </lineage>
</organism>
<evidence type="ECO:0000313" key="1">
    <source>
        <dbReference type="EMBL" id="SPP93209.1"/>
    </source>
</evidence>
<gene>
    <name evidence="1" type="ORF">BRAD3257_2125</name>
</gene>
<dbReference type="EMBL" id="LS398110">
    <property type="protein sequence ID" value="SPP93209.1"/>
    <property type="molecule type" value="Genomic_DNA"/>
</dbReference>
<dbReference type="AlphaFoldDB" id="A0A2U3PVR3"/>